<feature type="active site" description="Proton acceptor" evidence="2">
    <location>
        <position position="242"/>
    </location>
</feature>
<dbReference type="GO" id="GO:0016042">
    <property type="term" value="P:lipid catabolic process"/>
    <property type="evidence" value="ECO:0007669"/>
    <property type="project" value="UniProtKB-UniRule"/>
</dbReference>
<name>A0A532VB59_UNCT6</name>
<comment type="caution">
    <text evidence="2">Lacks conserved residue(s) required for the propagation of feature annotation.</text>
</comment>
<gene>
    <name evidence="4" type="ORF">CEE36_01310</name>
</gene>
<feature type="active site" description="Nucleophile" evidence="2">
    <location>
        <position position="93"/>
    </location>
</feature>
<feature type="domain" description="PNPLA" evidence="3">
    <location>
        <begin position="54"/>
        <end position="256"/>
    </location>
</feature>
<evidence type="ECO:0000256" key="2">
    <source>
        <dbReference type="PROSITE-ProRule" id="PRU01161"/>
    </source>
</evidence>
<dbReference type="EMBL" id="NJBO01000001">
    <property type="protein sequence ID" value="TKJ44408.1"/>
    <property type="molecule type" value="Genomic_DNA"/>
</dbReference>
<dbReference type="SUPFAM" id="SSF52151">
    <property type="entry name" value="FabD/lysophospholipase-like"/>
    <property type="match status" value="1"/>
</dbReference>
<dbReference type="GO" id="GO:0016787">
    <property type="term" value="F:hydrolase activity"/>
    <property type="evidence" value="ECO:0007669"/>
    <property type="project" value="UniProtKB-UniRule"/>
</dbReference>
<dbReference type="Proteomes" id="UP000317778">
    <property type="component" value="Unassembled WGS sequence"/>
</dbReference>
<dbReference type="InterPro" id="IPR002641">
    <property type="entry name" value="PNPLA_dom"/>
</dbReference>
<evidence type="ECO:0000259" key="3">
    <source>
        <dbReference type="PROSITE" id="PS51635"/>
    </source>
</evidence>
<dbReference type="Gene3D" id="3.40.1090.10">
    <property type="entry name" value="Cytosolic phospholipase A2 catalytic domain"/>
    <property type="match status" value="1"/>
</dbReference>
<dbReference type="AlphaFoldDB" id="A0A532VB59"/>
<dbReference type="InterPro" id="IPR016035">
    <property type="entry name" value="Acyl_Trfase/lysoPLipase"/>
</dbReference>
<dbReference type="PROSITE" id="PS51635">
    <property type="entry name" value="PNPLA"/>
    <property type="match status" value="1"/>
</dbReference>
<organism evidence="4 5">
    <name type="scientific">candidate division TA06 bacterium B3_TA06</name>
    <dbReference type="NCBI Taxonomy" id="2012487"/>
    <lineage>
        <taxon>Bacteria</taxon>
        <taxon>Bacteria division TA06</taxon>
    </lineage>
</organism>
<comment type="caution">
    <text evidence="4">The sequence shown here is derived from an EMBL/GenBank/DDBJ whole genome shotgun (WGS) entry which is preliminary data.</text>
</comment>
<proteinExistence type="predicted"/>
<keyword evidence="2" id="KW-0378">Hydrolase</keyword>
<feature type="short sequence motif" description="DGA/G" evidence="2">
    <location>
        <begin position="242"/>
        <end position="244"/>
    </location>
</feature>
<keyword evidence="1 2" id="KW-0443">Lipid metabolism</keyword>
<protein>
    <recommendedName>
        <fullName evidence="3">PNPLA domain-containing protein</fullName>
    </recommendedName>
</protein>
<accession>A0A532VB59</accession>
<sequence>MARGQKVASLGESDARRGHSEVRTICLTYVALFLQSISLNKIRRRPVFRSKIGFVFSGGAARIAQECALTKALMEGLTPSGRKIRPDVVAGTSSGALNAVAVNAILKTKDGKAGKGMSWEDYKKILFDLDDGKIFDITPRGLARIVPRNIPEGFILDTAPLRRLLEEVLQEKMGFRSLGDLYLPTYISVVGRDTGKTLRLYSRDPDPRIRKLPLLDVLMASTAIPVAFKPREIKGLKGSFFDGGVGRDGIPVEAMAAEHCRELYIISRMRGDETMTGVTVFKKRRPRVPKILLNVLLAMEYLIDALFESELDRAPQIARRAFLYLPKLFKQYPLLDFSTQREQYEETLEWAKKHDPVEIKKPRKRFLGLF</sequence>
<reference evidence="4 5" key="1">
    <citation type="submission" date="2017-06" db="EMBL/GenBank/DDBJ databases">
        <title>Novel microbial phyla capable of carbon fixation and sulfur reduction in deep-sea sediments.</title>
        <authorList>
            <person name="Huang J."/>
            <person name="Baker B."/>
            <person name="Wang Y."/>
        </authorList>
    </citation>
    <scope>NUCLEOTIDE SEQUENCE [LARGE SCALE GENOMIC DNA]</scope>
    <source>
        <strain evidence="4">B3_TA06</strain>
    </source>
</reference>
<evidence type="ECO:0000256" key="1">
    <source>
        <dbReference type="ARBA" id="ARBA00023098"/>
    </source>
</evidence>
<evidence type="ECO:0000313" key="5">
    <source>
        <dbReference type="Proteomes" id="UP000317778"/>
    </source>
</evidence>
<keyword evidence="2" id="KW-0442">Lipid degradation</keyword>
<evidence type="ECO:0000313" key="4">
    <source>
        <dbReference type="EMBL" id="TKJ44408.1"/>
    </source>
</evidence>
<dbReference type="Pfam" id="PF01734">
    <property type="entry name" value="Patatin"/>
    <property type="match status" value="1"/>
</dbReference>
<feature type="short sequence motif" description="GXSXG" evidence="2">
    <location>
        <begin position="91"/>
        <end position="95"/>
    </location>
</feature>